<dbReference type="InterPro" id="IPR013783">
    <property type="entry name" value="Ig-like_fold"/>
</dbReference>
<dbReference type="InterPro" id="IPR036238">
    <property type="entry name" value="Transglutaminase_C_sf"/>
</dbReference>
<accession>L0HJH5</accession>
<evidence type="ECO:0000313" key="4">
    <source>
        <dbReference type="Proteomes" id="UP000010824"/>
    </source>
</evidence>
<organism evidence="3 4">
    <name type="scientific">Methanoregula formicica (strain DSM 22288 / NBRC 105244 / SMSP)</name>
    <dbReference type="NCBI Taxonomy" id="593750"/>
    <lineage>
        <taxon>Archaea</taxon>
        <taxon>Methanobacteriati</taxon>
        <taxon>Methanobacteriota</taxon>
        <taxon>Stenosarchaea group</taxon>
        <taxon>Methanomicrobia</taxon>
        <taxon>Methanomicrobiales</taxon>
        <taxon>Methanoregulaceae</taxon>
        <taxon>Methanoregula</taxon>
    </lineage>
</organism>
<feature type="compositionally biased region" description="Basic and acidic residues" evidence="1">
    <location>
        <begin position="417"/>
        <end position="426"/>
    </location>
</feature>
<feature type="region of interest" description="Disordered" evidence="1">
    <location>
        <begin position="417"/>
        <end position="436"/>
    </location>
</feature>
<dbReference type="InParanoid" id="L0HJH5"/>
<evidence type="ECO:0008006" key="5">
    <source>
        <dbReference type="Google" id="ProtNLM"/>
    </source>
</evidence>
<sequence length="436" mass="46524" precursor="true">MKTLPLMTGILFVLVVISSVSAAGNTIQATSKEDAAALVYVSGYDMEPAVFYPYESGTITVRVTNAANASVVLSEPSLSEPHLKILSERAYNTKTTIGPGQTVSYTFVVEANAMDGKYYPLFSISPVINTYPIHATLTLKVDSTDVRASISKKPDIFSASKKDTVNISITNPRDAGVDNVLIVPENDGATVFPQESYVGTLAAGQSVQVPFSITPDKETNVTFHVSFLSGDTKHTTEVVLPVTLEKDKTGAEIVVNNIESSSSGMTTTLKGDVTNNGLTDAKSILVTVGDPARPVNPNPVYAVGNLEPDDFSSFEITYVYAGNKSVPLIVDYKDGEGNTFRETFSIAASDGMAMPGAGSPAQSGSGNSVQRRGMFGSFGSGFGQIPVTEIVIILVAIALLAYAWRKGYLTSLRNRFRKDPLPKGKDEDDDEEPVEK</sequence>
<dbReference type="Proteomes" id="UP000010824">
    <property type="component" value="Chromosome"/>
</dbReference>
<protein>
    <recommendedName>
        <fullName evidence="5">CARDB domain-containing protein</fullName>
    </recommendedName>
</protein>
<dbReference type="HOGENOM" id="CLU_048387_0_0_2"/>
<reference evidence="4" key="1">
    <citation type="submission" date="2011-12" db="EMBL/GenBank/DDBJ databases">
        <title>Complete sequence of Methanoregula formicicum SMSP.</title>
        <authorList>
            <person name="Lucas S."/>
            <person name="Han J."/>
            <person name="Lapidus A."/>
            <person name="Cheng J.-F."/>
            <person name="Goodwin L."/>
            <person name="Pitluck S."/>
            <person name="Peters L."/>
            <person name="Ovchinnikova G."/>
            <person name="Teshima H."/>
            <person name="Detter J.C."/>
            <person name="Han C."/>
            <person name="Tapia R."/>
            <person name="Land M."/>
            <person name="Hauser L."/>
            <person name="Kyrpides N."/>
            <person name="Ivanova N."/>
            <person name="Pagani I."/>
            <person name="Imachi H."/>
            <person name="Tamaki H."/>
            <person name="Sekiguchi Y."/>
            <person name="Kamagata Y."/>
            <person name="Cadillo-Quiroz H."/>
            <person name="Zinder S."/>
            <person name="Liu W.-T."/>
            <person name="Woyke T."/>
        </authorList>
    </citation>
    <scope>NUCLEOTIDE SEQUENCE [LARGE SCALE GENOMIC DNA]</scope>
    <source>
        <strain evidence="4">DSM 22288 / NBRC 105244 / SMSP</strain>
    </source>
</reference>
<dbReference type="RefSeq" id="WP_015286172.1">
    <property type="nucleotide sequence ID" value="NC_019943.1"/>
</dbReference>
<dbReference type="PANTHER" id="PTHR35902:SF6">
    <property type="entry name" value="CONSERVED WITHIN P. AEROPHILUM"/>
    <property type="match status" value="1"/>
</dbReference>
<proteinExistence type="predicted"/>
<keyword evidence="2" id="KW-0472">Membrane</keyword>
<keyword evidence="4" id="KW-1185">Reference proteome</keyword>
<dbReference type="KEGG" id="mfo:Metfor_2203"/>
<dbReference type="AlphaFoldDB" id="L0HJH5"/>
<dbReference type="eggNOG" id="arCOG04400">
    <property type="taxonomic scope" value="Archaea"/>
</dbReference>
<keyword evidence="2" id="KW-0812">Transmembrane</keyword>
<dbReference type="STRING" id="593750.Metfor_2203"/>
<gene>
    <name evidence="3" type="ordered locus">Metfor_2203</name>
</gene>
<evidence type="ECO:0000256" key="2">
    <source>
        <dbReference type="SAM" id="Phobius"/>
    </source>
</evidence>
<dbReference type="GeneID" id="14309595"/>
<dbReference type="SUPFAM" id="SSF49309">
    <property type="entry name" value="Transglutaminase, two C-terminal domains"/>
    <property type="match status" value="1"/>
</dbReference>
<evidence type="ECO:0000256" key="1">
    <source>
        <dbReference type="SAM" id="MobiDB-lite"/>
    </source>
</evidence>
<name>L0HJH5_METFS</name>
<feature type="transmembrane region" description="Helical" evidence="2">
    <location>
        <begin position="385"/>
        <end position="404"/>
    </location>
</feature>
<dbReference type="PANTHER" id="PTHR35902">
    <property type="entry name" value="S-LAYER DOMAIN-LIKE PROTEIN-RELATED"/>
    <property type="match status" value="1"/>
</dbReference>
<dbReference type="EMBL" id="CP003167">
    <property type="protein sequence ID" value="AGB03209.1"/>
    <property type="molecule type" value="Genomic_DNA"/>
</dbReference>
<dbReference type="OrthoDB" id="65070at2157"/>
<keyword evidence="2" id="KW-1133">Transmembrane helix</keyword>
<evidence type="ECO:0000313" key="3">
    <source>
        <dbReference type="EMBL" id="AGB03209.1"/>
    </source>
</evidence>
<dbReference type="Gene3D" id="2.60.40.10">
    <property type="entry name" value="Immunoglobulins"/>
    <property type="match status" value="1"/>
</dbReference>
<dbReference type="GO" id="GO:0003810">
    <property type="term" value="F:protein-glutamine gamma-glutamyltransferase activity"/>
    <property type="evidence" value="ECO:0007669"/>
    <property type="project" value="InterPro"/>
</dbReference>
<feature type="compositionally biased region" description="Acidic residues" evidence="1">
    <location>
        <begin position="427"/>
        <end position="436"/>
    </location>
</feature>
<reference evidence="3 4" key="2">
    <citation type="journal article" date="2014" name="Genome Announc.">
        <title>Complete Genome Sequence of Methanoregula formicica SMSPT, a Mesophilic Hydrogenotrophic Methanogen Isolated from a Methanogenic Upflow Anaerobic Sludge Blanket Reactor.</title>
        <authorList>
            <person name="Yamamoto K."/>
            <person name="Tamaki H."/>
            <person name="Cadillo-Quiroz H."/>
            <person name="Imachi H."/>
            <person name="Kyrpides N."/>
            <person name="Woyke T."/>
            <person name="Goodwin L."/>
            <person name="Zinder S.H."/>
            <person name="Kamagata Y."/>
            <person name="Liu W.T."/>
        </authorList>
    </citation>
    <scope>NUCLEOTIDE SEQUENCE [LARGE SCALE GENOMIC DNA]</scope>
    <source>
        <strain evidence="4">DSM 22288 / NBRC 105244 / SMSP</strain>
    </source>
</reference>